<accession>A0A1I7XWQ8</accession>
<dbReference type="InterPro" id="IPR001304">
    <property type="entry name" value="C-type_lectin-like"/>
</dbReference>
<sequence length="259" mass="29379">NIPSCNRDKCFRVVNYGYGLDFEAAENLCQRFGGHLASVDNRCDNALLIANSNGNYWLGLKRTDDKWAWTDGTPYDPETSYNDWAPNQPAMSYLVLNTTAKNWTTAGMEGTNTLLPFICETDNSVKPAGKCPDDSVTSVKGDQCFHFVTSKLANFSLAEYKCRITFGGDLASVHYREDNDKIKAKVTTGFWLGGVDTLDRDTGKCHWKWTDGTPFDYTNWDYSQTFDKPSYRLIFNREGRWQSSEPQVQQHYVCGTKPQ</sequence>
<dbReference type="PANTHER" id="PTHR22803">
    <property type="entry name" value="MANNOSE, PHOSPHOLIPASE, LECTIN RECEPTOR RELATED"/>
    <property type="match status" value="1"/>
</dbReference>
<dbReference type="SMART" id="SM00034">
    <property type="entry name" value="CLECT"/>
    <property type="match status" value="2"/>
</dbReference>
<dbReference type="PROSITE" id="PS50041">
    <property type="entry name" value="C_TYPE_LECTIN_2"/>
    <property type="match status" value="2"/>
</dbReference>
<dbReference type="AlphaFoldDB" id="A0A1I7XWQ8"/>
<dbReference type="InterPro" id="IPR050111">
    <property type="entry name" value="C-type_lectin/snaclec_domain"/>
</dbReference>
<proteinExistence type="predicted"/>
<dbReference type="InterPro" id="IPR016186">
    <property type="entry name" value="C-type_lectin-like/link_sf"/>
</dbReference>
<evidence type="ECO:0000313" key="2">
    <source>
        <dbReference type="Proteomes" id="UP000095287"/>
    </source>
</evidence>
<dbReference type="CDD" id="cd00037">
    <property type="entry name" value="CLECT"/>
    <property type="match status" value="2"/>
</dbReference>
<feature type="domain" description="C-type lectin" evidence="1">
    <location>
        <begin position="6"/>
        <end position="103"/>
    </location>
</feature>
<dbReference type="Pfam" id="PF00059">
    <property type="entry name" value="Lectin_C"/>
    <property type="match status" value="2"/>
</dbReference>
<feature type="domain" description="C-type lectin" evidence="1">
    <location>
        <begin position="140"/>
        <end position="255"/>
    </location>
</feature>
<name>A0A1I7XWQ8_9BILA</name>
<dbReference type="Gene3D" id="3.10.100.10">
    <property type="entry name" value="Mannose-Binding Protein A, subunit A"/>
    <property type="match status" value="2"/>
</dbReference>
<reference evidence="3" key="1">
    <citation type="submission" date="2016-11" db="UniProtKB">
        <authorList>
            <consortium name="WormBaseParasite"/>
        </authorList>
    </citation>
    <scope>IDENTIFICATION</scope>
</reference>
<dbReference type="Proteomes" id="UP000095287">
    <property type="component" value="Unplaced"/>
</dbReference>
<dbReference type="InterPro" id="IPR016187">
    <property type="entry name" value="CTDL_fold"/>
</dbReference>
<protein>
    <submittedName>
        <fullName evidence="3">C-type lectin domain-containing protein</fullName>
    </submittedName>
</protein>
<keyword evidence="2" id="KW-1185">Reference proteome</keyword>
<dbReference type="WBParaSite" id="L893_g10095.t1">
    <property type="protein sequence ID" value="L893_g10095.t1"/>
    <property type="gene ID" value="L893_g10095"/>
</dbReference>
<evidence type="ECO:0000313" key="3">
    <source>
        <dbReference type="WBParaSite" id="L893_g10095.t1"/>
    </source>
</evidence>
<dbReference type="SUPFAM" id="SSF56436">
    <property type="entry name" value="C-type lectin-like"/>
    <property type="match status" value="2"/>
</dbReference>
<organism evidence="2 3">
    <name type="scientific">Steinernema glaseri</name>
    <dbReference type="NCBI Taxonomy" id="37863"/>
    <lineage>
        <taxon>Eukaryota</taxon>
        <taxon>Metazoa</taxon>
        <taxon>Ecdysozoa</taxon>
        <taxon>Nematoda</taxon>
        <taxon>Chromadorea</taxon>
        <taxon>Rhabditida</taxon>
        <taxon>Tylenchina</taxon>
        <taxon>Panagrolaimomorpha</taxon>
        <taxon>Strongyloidoidea</taxon>
        <taxon>Steinernematidae</taxon>
        <taxon>Steinernema</taxon>
    </lineage>
</organism>
<evidence type="ECO:0000259" key="1">
    <source>
        <dbReference type="PROSITE" id="PS50041"/>
    </source>
</evidence>